<organism evidence="1">
    <name type="scientific">Arundo donax</name>
    <name type="common">Giant reed</name>
    <name type="synonym">Donax arundinaceus</name>
    <dbReference type="NCBI Taxonomy" id="35708"/>
    <lineage>
        <taxon>Eukaryota</taxon>
        <taxon>Viridiplantae</taxon>
        <taxon>Streptophyta</taxon>
        <taxon>Embryophyta</taxon>
        <taxon>Tracheophyta</taxon>
        <taxon>Spermatophyta</taxon>
        <taxon>Magnoliopsida</taxon>
        <taxon>Liliopsida</taxon>
        <taxon>Poales</taxon>
        <taxon>Poaceae</taxon>
        <taxon>PACMAD clade</taxon>
        <taxon>Arundinoideae</taxon>
        <taxon>Arundineae</taxon>
        <taxon>Arundo</taxon>
    </lineage>
</organism>
<dbReference type="EMBL" id="GBRH01228518">
    <property type="protein sequence ID" value="JAD69377.1"/>
    <property type="molecule type" value="Transcribed_RNA"/>
</dbReference>
<accession>A0A0A9CCZ3</accession>
<protein>
    <submittedName>
        <fullName evidence="1">Uncharacterized protein</fullName>
    </submittedName>
</protein>
<sequence length="75" mass="7794">MQVAIAAAGLPPPKPCKFADARRPLPHVRSAAGPPARRACSAASCRRASARPPVLGRTRGCSVAEACRRACTWAS</sequence>
<name>A0A0A9CCZ3_ARUDO</name>
<reference evidence="1" key="2">
    <citation type="journal article" date="2015" name="Data Brief">
        <title>Shoot transcriptome of the giant reed, Arundo donax.</title>
        <authorList>
            <person name="Barrero R.A."/>
            <person name="Guerrero F.D."/>
            <person name="Moolhuijzen P."/>
            <person name="Goolsby J.A."/>
            <person name="Tidwell J."/>
            <person name="Bellgard S.E."/>
            <person name="Bellgard M.I."/>
        </authorList>
    </citation>
    <scope>NUCLEOTIDE SEQUENCE</scope>
    <source>
        <tissue evidence="1">Shoot tissue taken approximately 20 cm above the soil surface</tissue>
    </source>
</reference>
<dbReference type="AlphaFoldDB" id="A0A0A9CCZ3"/>
<evidence type="ECO:0000313" key="1">
    <source>
        <dbReference type="EMBL" id="JAD69377.1"/>
    </source>
</evidence>
<reference evidence="1" key="1">
    <citation type="submission" date="2014-09" db="EMBL/GenBank/DDBJ databases">
        <authorList>
            <person name="Magalhaes I.L.F."/>
            <person name="Oliveira U."/>
            <person name="Santos F.R."/>
            <person name="Vidigal T.H.D.A."/>
            <person name="Brescovit A.D."/>
            <person name="Santos A.J."/>
        </authorList>
    </citation>
    <scope>NUCLEOTIDE SEQUENCE</scope>
    <source>
        <tissue evidence="1">Shoot tissue taken approximately 20 cm above the soil surface</tissue>
    </source>
</reference>
<proteinExistence type="predicted"/>